<dbReference type="OrthoDB" id="9808735at2"/>
<dbReference type="RefSeq" id="WP_067650957.1">
    <property type="nucleotide sequence ID" value="NZ_CP015249.1"/>
</dbReference>
<dbReference type="CDD" id="cd00158">
    <property type="entry name" value="RHOD"/>
    <property type="match status" value="1"/>
</dbReference>
<feature type="domain" description="Rhodanese" evidence="2">
    <location>
        <begin position="54"/>
        <end position="144"/>
    </location>
</feature>
<dbReference type="PANTHER" id="PTHR43031:SF18">
    <property type="entry name" value="RHODANESE-RELATED SULFURTRANSFERASES"/>
    <property type="match status" value="1"/>
</dbReference>
<keyword evidence="4" id="KW-1185">Reference proteome</keyword>
<evidence type="ECO:0000259" key="2">
    <source>
        <dbReference type="PROSITE" id="PS50206"/>
    </source>
</evidence>
<feature type="transmembrane region" description="Helical" evidence="1">
    <location>
        <begin position="12"/>
        <end position="32"/>
    </location>
</feature>
<keyword evidence="1" id="KW-1133">Transmembrane helix</keyword>
<evidence type="ECO:0000256" key="1">
    <source>
        <dbReference type="SAM" id="Phobius"/>
    </source>
</evidence>
<evidence type="ECO:0000313" key="4">
    <source>
        <dbReference type="Proteomes" id="UP000076830"/>
    </source>
</evidence>
<dbReference type="InterPro" id="IPR036873">
    <property type="entry name" value="Rhodanese-like_dom_sf"/>
</dbReference>
<proteinExistence type="predicted"/>
<organism evidence="3 4">
    <name type="scientific">Dokdonella koreensis DS-123</name>
    <dbReference type="NCBI Taxonomy" id="1300342"/>
    <lineage>
        <taxon>Bacteria</taxon>
        <taxon>Pseudomonadati</taxon>
        <taxon>Pseudomonadota</taxon>
        <taxon>Gammaproteobacteria</taxon>
        <taxon>Lysobacterales</taxon>
        <taxon>Rhodanobacteraceae</taxon>
        <taxon>Dokdonella</taxon>
    </lineage>
</organism>
<dbReference type="KEGG" id="dko:I596_3744"/>
<reference evidence="3 4" key="1">
    <citation type="submission" date="2016-04" db="EMBL/GenBank/DDBJ databases">
        <title>Complete genome sequence of Dokdonella koreensis DS-123T.</title>
        <authorList>
            <person name="Kim J.F."/>
            <person name="Lee H."/>
            <person name="Kwak M.-J."/>
        </authorList>
    </citation>
    <scope>NUCLEOTIDE SEQUENCE [LARGE SCALE GENOMIC DNA]</scope>
    <source>
        <strain evidence="3 4">DS-123</strain>
    </source>
</reference>
<dbReference type="Pfam" id="PF00581">
    <property type="entry name" value="Rhodanese"/>
    <property type="match status" value="1"/>
</dbReference>
<keyword evidence="1" id="KW-0472">Membrane</keyword>
<dbReference type="SMART" id="SM00450">
    <property type="entry name" value="RHOD"/>
    <property type="match status" value="1"/>
</dbReference>
<dbReference type="InterPro" id="IPR001307">
    <property type="entry name" value="Thiosulphate_STrfase_CS"/>
</dbReference>
<dbReference type="GO" id="GO:0004792">
    <property type="term" value="F:thiosulfate-cyanide sulfurtransferase activity"/>
    <property type="evidence" value="ECO:0007669"/>
    <property type="project" value="InterPro"/>
</dbReference>
<dbReference type="InterPro" id="IPR050229">
    <property type="entry name" value="GlpE_sulfurtransferase"/>
</dbReference>
<dbReference type="Gene3D" id="3.40.250.10">
    <property type="entry name" value="Rhodanese-like domain"/>
    <property type="match status" value="1"/>
</dbReference>
<gene>
    <name evidence="3" type="ORF">I596_3744</name>
</gene>
<protein>
    <submittedName>
        <fullName evidence="3">Rhodanese-related sulfurtransferase</fullName>
    </submittedName>
</protein>
<dbReference type="Proteomes" id="UP000076830">
    <property type="component" value="Chromosome"/>
</dbReference>
<name>A0A160DY84_9GAMM</name>
<dbReference type="PANTHER" id="PTHR43031">
    <property type="entry name" value="FAD-DEPENDENT OXIDOREDUCTASE"/>
    <property type="match status" value="1"/>
</dbReference>
<dbReference type="PROSITE" id="PS50206">
    <property type="entry name" value="RHODANESE_3"/>
    <property type="match status" value="1"/>
</dbReference>
<keyword evidence="1" id="KW-0812">Transmembrane</keyword>
<accession>A0A160DY84</accession>
<evidence type="ECO:0000313" key="3">
    <source>
        <dbReference type="EMBL" id="ANB19727.1"/>
    </source>
</evidence>
<sequence>MSEILARLPEFISHHPLLAFGFIGVLVALIATEISRLTRGYRALTPAGVTQLINRENALVIDVSSLQDYEKGHVPGARHIAPSQLDPDGKDLAKARELPIVLTCRNGQASGQAARKLAKAGFGKVFWLDGGLAAWAEAQMPVVKGRATG</sequence>
<dbReference type="PROSITE" id="PS00380">
    <property type="entry name" value="RHODANESE_1"/>
    <property type="match status" value="1"/>
</dbReference>
<dbReference type="AlphaFoldDB" id="A0A160DY84"/>
<dbReference type="STRING" id="1300342.I596_3744"/>
<dbReference type="EMBL" id="CP015249">
    <property type="protein sequence ID" value="ANB19727.1"/>
    <property type="molecule type" value="Genomic_DNA"/>
</dbReference>
<dbReference type="InterPro" id="IPR001763">
    <property type="entry name" value="Rhodanese-like_dom"/>
</dbReference>
<keyword evidence="3" id="KW-0808">Transferase</keyword>
<dbReference type="SUPFAM" id="SSF52821">
    <property type="entry name" value="Rhodanese/Cell cycle control phosphatase"/>
    <property type="match status" value="1"/>
</dbReference>